<keyword evidence="5 9" id="KW-0863">Zinc-finger</keyword>
<dbReference type="GO" id="GO:0004842">
    <property type="term" value="F:ubiquitin-protein transferase activity"/>
    <property type="evidence" value="ECO:0007669"/>
    <property type="project" value="TreeGrafter"/>
</dbReference>
<dbReference type="InterPro" id="IPR017907">
    <property type="entry name" value="Znf_RING_CS"/>
</dbReference>
<dbReference type="Gene3D" id="3.30.40.10">
    <property type="entry name" value="Zinc/RING finger domain, C3HC4 (zinc finger)"/>
    <property type="match status" value="1"/>
</dbReference>
<dbReference type="SUPFAM" id="SSF57850">
    <property type="entry name" value="RING/U-box"/>
    <property type="match status" value="1"/>
</dbReference>
<dbReference type="STRING" id="4829.A0A163K8Q8"/>
<evidence type="ECO:0008006" key="15">
    <source>
        <dbReference type="Google" id="ProtNLM"/>
    </source>
</evidence>
<evidence type="ECO:0000259" key="11">
    <source>
        <dbReference type="PROSITE" id="PS50089"/>
    </source>
</evidence>
<comment type="subcellular location">
    <subcellularLocation>
        <location evidence="1">Nucleus</location>
    </subcellularLocation>
</comment>
<dbReference type="GO" id="GO:0045944">
    <property type="term" value="P:positive regulation of transcription by RNA polymerase II"/>
    <property type="evidence" value="ECO:0007669"/>
    <property type="project" value="TreeGrafter"/>
</dbReference>
<evidence type="ECO:0000256" key="1">
    <source>
        <dbReference type="ARBA" id="ARBA00004123"/>
    </source>
</evidence>
<dbReference type="InterPro" id="IPR001841">
    <property type="entry name" value="Znf_RING"/>
</dbReference>
<feature type="region of interest" description="Disordered" evidence="10">
    <location>
        <begin position="262"/>
        <end position="324"/>
    </location>
</feature>
<feature type="compositionally biased region" description="Low complexity" evidence="10">
    <location>
        <begin position="308"/>
        <end position="322"/>
    </location>
</feature>
<keyword evidence="4" id="KW-0227">DNA damage</keyword>
<feature type="domain" description="BRCT" evidence="12">
    <location>
        <begin position="516"/>
        <end position="603"/>
    </location>
</feature>
<dbReference type="PANTHER" id="PTHR13763">
    <property type="entry name" value="BREAST CANCER TYPE 1 SUSCEPTIBILITY PROTEIN BRCA1"/>
    <property type="match status" value="1"/>
</dbReference>
<dbReference type="InterPro" id="IPR013083">
    <property type="entry name" value="Znf_RING/FYVE/PHD"/>
</dbReference>
<keyword evidence="14" id="KW-1185">Reference proteome</keyword>
<evidence type="ECO:0000256" key="2">
    <source>
        <dbReference type="ARBA" id="ARBA00022723"/>
    </source>
</evidence>
<dbReference type="GO" id="GO:0005634">
    <property type="term" value="C:nucleus"/>
    <property type="evidence" value="ECO:0007669"/>
    <property type="project" value="UniProtKB-SubCell"/>
</dbReference>
<feature type="region of interest" description="Disordered" evidence="10">
    <location>
        <begin position="97"/>
        <end position="172"/>
    </location>
</feature>
<feature type="compositionally biased region" description="Polar residues" evidence="10">
    <location>
        <begin position="117"/>
        <end position="156"/>
    </location>
</feature>
<dbReference type="PROSITE" id="PS00518">
    <property type="entry name" value="ZF_RING_1"/>
    <property type="match status" value="1"/>
</dbReference>
<sequence length="603" mass="66898">MLASVLRLEALLKCDLCDNLLRTTRTLKECGHRYCEDCIYDRLGEDRQCPKCHIPSIVKNLRPDPLHDTLVACIKKLKLCMMDTELPSLSLPPFDSSFNADSGSPHQLSRDRDLLPSPNSDPVNGIVSSDSALSQHAPISQPQQQPQNTFDSDVTTQSSQLSLIQPPSHHQVLHSDEYPTAQTQPRQQPSLNSTDDLLLAMENEEINHDESDHDDWTITHSVSDSPQPPVSSPSVSGTKQQQPQHYSTTDDLLAAMESEEVVIADDDDDDDFLIPQPSALRKRMPPPTTTPLKRRCNDGVLPHQEPGPKQQKTTTTAPQSSANDRPWKCASCLYGGNGAQQLVCGICRKERQEATTSDPTLATVPPTLDISTSFCVPSTVPAVDTLQHEDKVIHLMSTSLSVEDNAMMDTSMAMAIDTCLKLEIYSDTRDIDNVTHLITSVNDQGLCTRTIKYLLCILTGKWVVSASWLIDSVQAGYWLPEDNYQVVGDKTSGATNGPDRGRRNENDLFYTNGDPLKFFFYGDFPDQGTKVMLLQLVRKGGGKILSRRPTLDQVGHVVVIVPSLVALRQAKPKKSHAWLDHCRYLKDSQWLLDTIARSTLVLD</sequence>
<evidence type="ECO:0000256" key="7">
    <source>
        <dbReference type="ARBA" id="ARBA00023204"/>
    </source>
</evidence>
<organism evidence="13">
    <name type="scientific">Absidia glauca</name>
    <name type="common">Pin mould</name>
    <dbReference type="NCBI Taxonomy" id="4829"/>
    <lineage>
        <taxon>Eukaryota</taxon>
        <taxon>Fungi</taxon>
        <taxon>Fungi incertae sedis</taxon>
        <taxon>Mucoromycota</taxon>
        <taxon>Mucoromycotina</taxon>
        <taxon>Mucoromycetes</taxon>
        <taxon>Mucorales</taxon>
        <taxon>Cunninghamellaceae</taxon>
        <taxon>Absidia</taxon>
    </lineage>
</organism>
<dbReference type="Proteomes" id="UP000078561">
    <property type="component" value="Unassembled WGS sequence"/>
</dbReference>
<dbReference type="Gene3D" id="3.40.50.10190">
    <property type="entry name" value="BRCT domain"/>
    <property type="match status" value="2"/>
</dbReference>
<gene>
    <name evidence="13" type="primary">ABSGL_14602.1 scaffold 14663</name>
</gene>
<dbReference type="PROSITE" id="PS50172">
    <property type="entry name" value="BRCT"/>
    <property type="match status" value="2"/>
</dbReference>
<accession>A0A163K8Q8</accession>
<keyword evidence="8" id="KW-0539">Nucleus</keyword>
<dbReference type="SMART" id="SM00184">
    <property type="entry name" value="RING"/>
    <property type="match status" value="1"/>
</dbReference>
<dbReference type="AlphaFoldDB" id="A0A163K8Q8"/>
<dbReference type="SUPFAM" id="SSF52113">
    <property type="entry name" value="BRCT domain"/>
    <property type="match status" value="1"/>
</dbReference>
<name>A0A163K8Q8_ABSGL</name>
<feature type="region of interest" description="Disordered" evidence="10">
    <location>
        <begin position="211"/>
        <end position="247"/>
    </location>
</feature>
<evidence type="ECO:0000256" key="8">
    <source>
        <dbReference type="ARBA" id="ARBA00023242"/>
    </source>
</evidence>
<dbReference type="SMART" id="SM00292">
    <property type="entry name" value="BRCT"/>
    <property type="match status" value="2"/>
</dbReference>
<evidence type="ECO:0000313" key="14">
    <source>
        <dbReference type="Proteomes" id="UP000078561"/>
    </source>
</evidence>
<keyword evidence="3" id="KW-0677">Repeat</keyword>
<evidence type="ECO:0000256" key="5">
    <source>
        <dbReference type="ARBA" id="ARBA00022771"/>
    </source>
</evidence>
<dbReference type="InterPro" id="IPR001357">
    <property type="entry name" value="BRCT_dom"/>
</dbReference>
<dbReference type="OMA" id="NQQRESC"/>
<dbReference type="PANTHER" id="PTHR13763:SF0">
    <property type="entry name" value="BREAST CANCER TYPE 1 SUSCEPTIBILITY PROTEIN"/>
    <property type="match status" value="1"/>
</dbReference>
<dbReference type="GO" id="GO:0000724">
    <property type="term" value="P:double-strand break repair via homologous recombination"/>
    <property type="evidence" value="ECO:0007669"/>
    <property type="project" value="TreeGrafter"/>
</dbReference>
<dbReference type="EMBL" id="LT554937">
    <property type="protein sequence ID" value="SAM08936.1"/>
    <property type="molecule type" value="Genomic_DNA"/>
</dbReference>
<keyword evidence="2" id="KW-0479">Metal-binding</keyword>
<dbReference type="Pfam" id="PF13923">
    <property type="entry name" value="zf-C3HC4_2"/>
    <property type="match status" value="1"/>
</dbReference>
<feature type="domain" description="BRCT" evidence="12">
    <location>
        <begin position="432"/>
        <end position="486"/>
    </location>
</feature>
<evidence type="ECO:0000259" key="12">
    <source>
        <dbReference type="PROSITE" id="PS50172"/>
    </source>
</evidence>
<dbReference type="InterPro" id="IPR031099">
    <property type="entry name" value="BRCA1-associated"/>
</dbReference>
<evidence type="ECO:0000256" key="9">
    <source>
        <dbReference type="PROSITE-ProRule" id="PRU00175"/>
    </source>
</evidence>
<evidence type="ECO:0000256" key="4">
    <source>
        <dbReference type="ARBA" id="ARBA00022763"/>
    </source>
</evidence>
<evidence type="ECO:0000256" key="10">
    <source>
        <dbReference type="SAM" id="MobiDB-lite"/>
    </source>
</evidence>
<dbReference type="InterPro" id="IPR036420">
    <property type="entry name" value="BRCT_dom_sf"/>
</dbReference>
<feature type="domain" description="RING-type" evidence="11">
    <location>
        <begin position="14"/>
        <end position="53"/>
    </location>
</feature>
<feature type="compositionally biased region" description="Low complexity" evidence="10">
    <location>
        <begin position="157"/>
        <end position="168"/>
    </location>
</feature>
<reference evidence="13" key="1">
    <citation type="submission" date="2016-04" db="EMBL/GenBank/DDBJ databases">
        <authorList>
            <person name="Evans L.H."/>
            <person name="Alamgir A."/>
            <person name="Owens N."/>
            <person name="Weber N.D."/>
            <person name="Virtaneva K."/>
            <person name="Barbian K."/>
            <person name="Babar A."/>
            <person name="Rosenke K."/>
        </authorList>
    </citation>
    <scope>NUCLEOTIDE SEQUENCE [LARGE SCALE GENOMIC DNA]</scope>
    <source>
        <strain evidence="13">CBS 101.48</strain>
    </source>
</reference>
<dbReference type="OrthoDB" id="549017at2759"/>
<dbReference type="GO" id="GO:0008270">
    <property type="term" value="F:zinc ion binding"/>
    <property type="evidence" value="ECO:0007669"/>
    <property type="project" value="UniProtKB-KW"/>
</dbReference>
<dbReference type="InParanoid" id="A0A163K8Q8"/>
<protein>
    <recommendedName>
        <fullName evidence="15">RING-type E3 ubiquitin transferase BRCA1</fullName>
    </recommendedName>
</protein>
<keyword evidence="7" id="KW-0234">DNA repair</keyword>
<proteinExistence type="predicted"/>
<feature type="compositionally biased region" description="Acidic residues" evidence="10">
    <location>
        <begin position="262"/>
        <end position="272"/>
    </location>
</feature>
<evidence type="ECO:0000256" key="3">
    <source>
        <dbReference type="ARBA" id="ARBA00022737"/>
    </source>
</evidence>
<evidence type="ECO:0000313" key="13">
    <source>
        <dbReference type="EMBL" id="SAM08936.1"/>
    </source>
</evidence>
<evidence type="ECO:0000256" key="6">
    <source>
        <dbReference type="ARBA" id="ARBA00022833"/>
    </source>
</evidence>
<keyword evidence="6" id="KW-0862">Zinc</keyword>
<feature type="compositionally biased region" description="Polar residues" evidence="10">
    <location>
        <begin position="237"/>
        <end position="247"/>
    </location>
</feature>
<dbReference type="PROSITE" id="PS50089">
    <property type="entry name" value="ZF_RING_2"/>
    <property type="match status" value="1"/>
</dbReference>